<dbReference type="GO" id="GO:0016491">
    <property type="term" value="F:oxidoreductase activity"/>
    <property type="evidence" value="ECO:0007669"/>
    <property type="project" value="UniProtKB-KW"/>
</dbReference>
<dbReference type="Gene3D" id="3.30.9.10">
    <property type="entry name" value="D-Amino Acid Oxidase, subunit A, domain 2"/>
    <property type="match status" value="1"/>
</dbReference>
<dbReference type="Pfam" id="PF01266">
    <property type="entry name" value="DAO"/>
    <property type="match status" value="1"/>
</dbReference>
<evidence type="ECO:0000256" key="1">
    <source>
        <dbReference type="ARBA" id="ARBA00023002"/>
    </source>
</evidence>
<comment type="caution">
    <text evidence="3">The sequence shown here is derived from an EMBL/GenBank/DDBJ whole genome shotgun (WGS) entry which is preliminary data.</text>
</comment>
<dbReference type="PANTHER" id="PTHR13847:SF289">
    <property type="entry name" value="GLYCINE OXIDASE"/>
    <property type="match status" value="1"/>
</dbReference>
<protein>
    <submittedName>
        <fullName evidence="3">NAD(P)/FAD-dependent oxidoreductase</fullName>
        <ecNumber evidence="3">1.-.-.-</ecNumber>
    </submittedName>
</protein>
<evidence type="ECO:0000313" key="3">
    <source>
        <dbReference type="EMBL" id="MFC3961105.1"/>
    </source>
</evidence>
<dbReference type="RefSeq" id="WP_378610878.1">
    <property type="nucleotide sequence ID" value="NZ_JBHSAX010000004.1"/>
</dbReference>
<accession>A0ABV8DN26</accession>
<sequence>MRVAIIGGGVPAAVHAWTAVLRGHTVTQLDDGAPIAGSGALRAGSVAAADLERAAHALWLWREIGGRVPGVGFRLSGSITVARTRAELAVAEAAAADTAREFTLLEPERARALEPALRGPLLAGLHCGADAVLTPHQTVPALRAHLAGTGRFTARGCSARALAVAAEGVLIRADDGSALAADVALLCPSPGRDALAREFTGAEPVPLLRAQRLRTGPLERRPDAILADGDQFRHRPGYPREPVARLSAEQAQTAAAAEFGMHVLAVPRLDGGLTLGATGEGEPFPAELAEPAAEHLLAVTGELLEAELTVRGRWAEVACAIERAPWLAPSGRILVLGSAGPDATLFAPAVAELAADRLGL</sequence>
<keyword evidence="4" id="KW-1185">Reference proteome</keyword>
<keyword evidence="1 3" id="KW-0560">Oxidoreductase</keyword>
<evidence type="ECO:0000259" key="2">
    <source>
        <dbReference type="Pfam" id="PF01266"/>
    </source>
</evidence>
<dbReference type="InterPro" id="IPR006076">
    <property type="entry name" value="FAD-dep_OxRdtase"/>
</dbReference>
<organism evidence="3 4">
    <name type="scientific">Nocardia jiangsuensis</name>
    <dbReference type="NCBI Taxonomy" id="1691563"/>
    <lineage>
        <taxon>Bacteria</taxon>
        <taxon>Bacillati</taxon>
        <taxon>Actinomycetota</taxon>
        <taxon>Actinomycetes</taxon>
        <taxon>Mycobacteriales</taxon>
        <taxon>Nocardiaceae</taxon>
        <taxon>Nocardia</taxon>
    </lineage>
</organism>
<dbReference type="PANTHER" id="PTHR13847">
    <property type="entry name" value="SARCOSINE DEHYDROGENASE-RELATED"/>
    <property type="match status" value="1"/>
</dbReference>
<name>A0ABV8DN26_9NOCA</name>
<dbReference type="EMBL" id="JBHSAX010000004">
    <property type="protein sequence ID" value="MFC3961105.1"/>
    <property type="molecule type" value="Genomic_DNA"/>
</dbReference>
<feature type="domain" description="FAD dependent oxidoreductase" evidence="2">
    <location>
        <begin position="2"/>
        <end position="357"/>
    </location>
</feature>
<dbReference type="Proteomes" id="UP001595696">
    <property type="component" value="Unassembled WGS sequence"/>
</dbReference>
<dbReference type="InterPro" id="IPR036188">
    <property type="entry name" value="FAD/NAD-bd_sf"/>
</dbReference>
<dbReference type="EC" id="1.-.-.-" evidence="3"/>
<reference evidence="4" key="1">
    <citation type="journal article" date="2019" name="Int. J. Syst. Evol. Microbiol.">
        <title>The Global Catalogue of Microorganisms (GCM) 10K type strain sequencing project: providing services to taxonomists for standard genome sequencing and annotation.</title>
        <authorList>
            <consortium name="The Broad Institute Genomics Platform"/>
            <consortium name="The Broad Institute Genome Sequencing Center for Infectious Disease"/>
            <person name="Wu L."/>
            <person name="Ma J."/>
        </authorList>
    </citation>
    <scope>NUCLEOTIDE SEQUENCE [LARGE SCALE GENOMIC DNA]</scope>
    <source>
        <strain evidence="4">CGMCC 4.7330</strain>
    </source>
</reference>
<evidence type="ECO:0000313" key="4">
    <source>
        <dbReference type="Proteomes" id="UP001595696"/>
    </source>
</evidence>
<dbReference type="SUPFAM" id="SSF51905">
    <property type="entry name" value="FAD/NAD(P)-binding domain"/>
    <property type="match status" value="1"/>
</dbReference>
<gene>
    <name evidence="3" type="ORF">ACFO0B_03785</name>
</gene>
<dbReference type="Gene3D" id="3.50.50.60">
    <property type="entry name" value="FAD/NAD(P)-binding domain"/>
    <property type="match status" value="1"/>
</dbReference>
<proteinExistence type="predicted"/>